<dbReference type="InterPro" id="IPR044925">
    <property type="entry name" value="His-Me_finger_sf"/>
</dbReference>
<comment type="caution">
    <text evidence="3">The sequence shown here is derived from an EMBL/GenBank/DDBJ whole genome shotgun (WGS) entry which is preliminary data.</text>
</comment>
<dbReference type="Pfam" id="PF07463">
    <property type="entry name" value="NUMOD4"/>
    <property type="match status" value="1"/>
</dbReference>
<dbReference type="InterPro" id="IPR003615">
    <property type="entry name" value="HNH_nuc"/>
</dbReference>
<dbReference type="Proteomes" id="UP000461585">
    <property type="component" value="Unassembled WGS sequence"/>
</dbReference>
<evidence type="ECO:0008006" key="5">
    <source>
        <dbReference type="Google" id="ProtNLM"/>
    </source>
</evidence>
<dbReference type="EMBL" id="JAAEEH010000043">
    <property type="protein sequence ID" value="NDL68521.1"/>
    <property type="molecule type" value="Genomic_DNA"/>
</dbReference>
<reference evidence="3 4" key="1">
    <citation type="submission" date="2020-01" db="EMBL/GenBank/DDBJ databases">
        <title>Anaeroalcalibacter tamaniensis gen. nov., sp. nov., moderately halophilic strictly anaerobic fermenter bacterium from mud volcano of Taman peninsula.</title>
        <authorList>
            <person name="Frolova A."/>
            <person name="Merkel A.Y."/>
            <person name="Slobodkin A.I."/>
        </authorList>
    </citation>
    <scope>NUCLEOTIDE SEQUENCE [LARGE SCALE GENOMIC DNA]</scope>
    <source>
        <strain evidence="3 4">F-3ap</strain>
    </source>
</reference>
<dbReference type="GO" id="GO:0016788">
    <property type="term" value="F:hydrolase activity, acting on ester bonds"/>
    <property type="evidence" value="ECO:0007669"/>
    <property type="project" value="InterPro"/>
</dbReference>
<evidence type="ECO:0000313" key="3">
    <source>
        <dbReference type="EMBL" id="NDL68521.1"/>
    </source>
</evidence>
<keyword evidence="4" id="KW-1185">Reference proteome</keyword>
<protein>
    <recommendedName>
        <fullName evidence="5">HNH endonuclease</fullName>
    </recommendedName>
</protein>
<proteinExistence type="predicted"/>
<accession>A0A7X5KN13</accession>
<dbReference type="InterPro" id="IPR010902">
    <property type="entry name" value="NUMOD4"/>
</dbReference>
<evidence type="ECO:0000313" key="4">
    <source>
        <dbReference type="Proteomes" id="UP000461585"/>
    </source>
</evidence>
<organism evidence="3 4">
    <name type="scientific">Anaerotalea alkaliphila</name>
    <dbReference type="NCBI Taxonomy" id="2662126"/>
    <lineage>
        <taxon>Bacteria</taxon>
        <taxon>Bacillati</taxon>
        <taxon>Bacillota</taxon>
        <taxon>Clostridia</taxon>
        <taxon>Eubacteriales</taxon>
        <taxon>Anaerotalea</taxon>
    </lineage>
</organism>
<evidence type="ECO:0000259" key="1">
    <source>
        <dbReference type="Pfam" id="PF07463"/>
    </source>
</evidence>
<dbReference type="Gene3D" id="3.90.75.20">
    <property type="match status" value="1"/>
</dbReference>
<sequence length="172" mass="20410">MDEIWRDIPGYEGRYLVSNYGRVYSHFHGRILTPKTSGRGYQGITLSYRGIKQRFYIHRLVADCFLPQPKTHEYEVNHKDLDKQNNHVSNLEWSTREKNFKHAYSNGKVDFRRPIRCDNKTGKQGVSKHTGGYQVSISYNKCRRYLGWFKDLDTAISVRNKEEKRLIENEVY</sequence>
<dbReference type="SUPFAM" id="SSF54060">
    <property type="entry name" value="His-Me finger endonucleases"/>
    <property type="match status" value="1"/>
</dbReference>
<dbReference type="Pfam" id="PF13392">
    <property type="entry name" value="HNH_3"/>
    <property type="match status" value="1"/>
</dbReference>
<gene>
    <name evidence="3" type="ORF">GXN74_12315</name>
</gene>
<dbReference type="AlphaFoldDB" id="A0A7X5KN13"/>
<evidence type="ECO:0000259" key="2">
    <source>
        <dbReference type="Pfam" id="PF13392"/>
    </source>
</evidence>
<feature type="domain" description="NUMOD4" evidence="1">
    <location>
        <begin position="3"/>
        <end position="46"/>
    </location>
</feature>
<feature type="domain" description="HNH nuclease" evidence="2">
    <location>
        <begin position="56"/>
        <end position="99"/>
    </location>
</feature>
<dbReference type="RefSeq" id="WP_162371246.1">
    <property type="nucleotide sequence ID" value="NZ_JAAEEH010000043.1"/>
</dbReference>
<name>A0A7X5KN13_9FIRM</name>